<evidence type="ECO:0000313" key="3">
    <source>
        <dbReference type="Proteomes" id="UP001592531"/>
    </source>
</evidence>
<dbReference type="InterPro" id="IPR005247">
    <property type="entry name" value="YbhB_YbcL/LppC-like"/>
</dbReference>
<evidence type="ECO:0000256" key="1">
    <source>
        <dbReference type="ARBA" id="ARBA00007120"/>
    </source>
</evidence>
<gene>
    <name evidence="2" type="ORF">ACEZDE_20625</name>
</gene>
<dbReference type="Pfam" id="PF01161">
    <property type="entry name" value="PBP"/>
    <property type="match status" value="1"/>
</dbReference>
<dbReference type="Gene3D" id="3.90.280.10">
    <property type="entry name" value="PEBP-like"/>
    <property type="match status" value="1"/>
</dbReference>
<comment type="caution">
    <text evidence="2">The sequence shown here is derived from an EMBL/GenBank/DDBJ whole genome shotgun (WGS) entry which is preliminary data.</text>
</comment>
<keyword evidence="3" id="KW-1185">Reference proteome</keyword>
<name>A0ABV6VZV1_9ACTN</name>
<dbReference type="InterPro" id="IPR036610">
    <property type="entry name" value="PEBP-like_sf"/>
</dbReference>
<keyword evidence="2" id="KW-0649">Protein kinase inhibitor</keyword>
<dbReference type="GO" id="GO:0004860">
    <property type="term" value="F:protein kinase inhibitor activity"/>
    <property type="evidence" value="ECO:0007669"/>
    <property type="project" value="UniProtKB-KW"/>
</dbReference>
<dbReference type="EMBL" id="JBHFAB010000015">
    <property type="protein sequence ID" value="MFC1419017.1"/>
    <property type="molecule type" value="Genomic_DNA"/>
</dbReference>
<protein>
    <submittedName>
        <fullName evidence="2">YbhB/YbcL family Raf kinase inhibitor-like protein</fullName>
    </submittedName>
</protein>
<evidence type="ECO:0000313" key="2">
    <source>
        <dbReference type="EMBL" id="MFC1419017.1"/>
    </source>
</evidence>
<sequence>MTLLGTLLKNRRAGETHLAWNQPQLHSSEPLDLTSTQFQDGGALPLEHVLKRFGGKNLSPQLEWSPPPEGTAQLLLAVEDFDVPMSRPAVHCLALIDPHGLGSAHRLPAGALSAKQPAAGVTVLRSTVGRGYQGPGPIKGHGPHRYAFQLFALATAVDHGTGSAAGRPRAVLASVTGPVLARGRLTGTFER</sequence>
<dbReference type="InterPro" id="IPR008914">
    <property type="entry name" value="PEBP"/>
</dbReference>
<comment type="similarity">
    <text evidence="1">Belongs to the UPF0098 family.</text>
</comment>
<reference evidence="2 3" key="1">
    <citation type="submission" date="2024-09" db="EMBL/GenBank/DDBJ databases">
        <authorList>
            <person name="Lee S.D."/>
        </authorList>
    </citation>
    <scope>NUCLEOTIDE SEQUENCE [LARGE SCALE GENOMIC DNA]</scope>
    <source>
        <strain evidence="2 3">N8-3</strain>
    </source>
</reference>
<dbReference type="Proteomes" id="UP001592531">
    <property type="component" value="Unassembled WGS sequence"/>
</dbReference>
<dbReference type="SUPFAM" id="SSF49777">
    <property type="entry name" value="PEBP-like"/>
    <property type="match status" value="1"/>
</dbReference>
<organism evidence="2 3">
    <name type="scientific">Streptacidiphilus cavernicola</name>
    <dbReference type="NCBI Taxonomy" id="3342716"/>
    <lineage>
        <taxon>Bacteria</taxon>
        <taxon>Bacillati</taxon>
        <taxon>Actinomycetota</taxon>
        <taxon>Actinomycetes</taxon>
        <taxon>Kitasatosporales</taxon>
        <taxon>Streptomycetaceae</taxon>
        <taxon>Streptacidiphilus</taxon>
    </lineage>
</organism>
<accession>A0ABV6VZV1</accession>
<dbReference type="CDD" id="cd00865">
    <property type="entry name" value="PEBP_bact_arch"/>
    <property type="match status" value="1"/>
</dbReference>
<proteinExistence type="inferred from homology"/>
<dbReference type="RefSeq" id="WP_380537898.1">
    <property type="nucleotide sequence ID" value="NZ_JBHFAB010000015.1"/>
</dbReference>